<dbReference type="InterPro" id="IPR014016">
    <property type="entry name" value="UvrD-like_ATP-bd"/>
</dbReference>
<dbReference type="Pfam" id="PF13538">
    <property type="entry name" value="UvrD_C_2"/>
    <property type="match status" value="1"/>
</dbReference>
<protein>
    <submittedName>
        <fullName evidence="7">DNA helicase-2 / ATP-dependent DNA helicase PcrA</fullName>
    </submittedName>
</protein>
<dbReference type="Pfam" id="PF00580">
    <property type="entry name" value="UvrD-helicase"/>
    <property type="match status" value="1"/>
</dbReference>
<dbReference type="NCBIfam" id="NF041464">
    <property type="entry name" value="HelD_BACSU"/>
    <property type="match status" value="1"/>
</dbReference>
<dbReference type="GO" id="GO:0005524">
    <property type="term" value="F:ATP binding"/>
    <property type="evidence" value="ECO:0007669"/>
    <property type="project" value="UniProtKB-UniRule"/>
</dbReference>
<evidence type="ECO:0000256" key="1">
    <source>
        <dbReference type="ARBA" id="ARBA00022741"/>
    </source>
</evidence>
<keyword evidence="1 5" id="KW-0547">Nucleotide-binding</keyword>
<dbReference type="RefSeq" id="WP_076346826.1">
    <property type="nucleotide sequence ID" value="NZ_FTOO01000005.1"/>
</dbReference>
<dbReference type="GO" id="GO:0016787">
    <property type="term" value="F:hydrolase activity"/>
    <property type="evidence" value="ECO:0007669"/>
    <property type="project" value="UniProtKB-UniRule"/>
</dbReference>
<dbReference type="InterPro" id="IPR000212">
    <property type="entry name" value="DNA_helicase_UvrD/REP"/>
</dbReference>
<keyword evidence="8" id="KW-1185">Reference proteome</keyword>
<name>A0A1N7MDX2_9BACL</name>
<dbReference type="PANTHER" id="PTHR11070">
    <property type="entry name" value="UVRD / RECB / PCRA DNA HELICASE FAMILY MEMBER"/>
    <property type="match status" value="1"/>
</dbReference>
<keyword evidence="3 5" id="KW-0347">Helicase</keyword>
<evidence type="ECO:0000256" key="2">
    <source>
        <dbReference type="ARBA" id="ARBA00022801"/>
    </source>
</evidence>
<evidence type="ECO:0000259" key="6">
    <source>
        <dbReference type="PROSITE" id="PS51198"/>
    </source>
</evidence>
<dbReference type="GO" id="GO:0003677">
    <property type="term" value="F:DNA binding"/>
    <property type="evidence" value="ECO:0007669"/>
    <property type="project" value="InterPro"/>
</dbReference>
<dbReference type="Gene3D" id="3.40.50.300">
    <property type="entry name" value="P-loop containing nucleotide triphosphate hydrolases"/>
    <property type="match status" value="3"/>
</dbReference>
<dbReference type="PROSITE" id="PS51198">
    <property type="entry name" value="UVRD_HELICASE_ATP_BIND"/>
    <property type="match status" value="1"/>
</dbReference>
<dbReference type="EMBL" id="FTOO01000005">
    <property type="protein sequence ID" value="SIS84257.1"/>
    <property type="molecule type" value="Genomic_DNA"/>
</dbReference>
<dbReference type="AlphaFoldDB" id="A0A1N7MDX2"/>
<proteinExistence type="predicted"/>
<dbReference type="GO" id="GO:0043138">
    <property type="term" value="F:3'-5' DNA helicase activity"/>
    <property type="evidence" value="ECO:0007669"/>
    <property type="project" value="TreeGrafter"/>
</dbReference>
<dbReference type="InterPro" id="IPR048228">
    <property type="entry name" value="HelD_bacillota"/>
</dbReference>
<accession>A0A1N7MDX2</accession>
<dbReference type="GO" id="GO:0005829">
    <property type="term" value="C:cytosol"/>
    <property type="evidence" value="ECO:0007669"/>
    <property type="project" value="TreeGrafter"/>
</dbReference>
<dbReference type="GO" id="GO:0000725">
    <property type="term" value="P:recombinational repair"/>
    <property type="evidence" value="ECO:0007669"/>
    <property type="project" value="TreeGrafter"/>
</dbReference>
<keyword evidence="2 5" id="KW-0378">Hydrolase</keyword>
<dbReference type="InterPro" id="IPR027785">
    <property type="entry name" value="UvrD-like_helicase_C"/>
</dbReference>
<sequence>MEQQPMAQHPEWSAEQAYVDRVVAAMRDKLAELQGTMQGVRGEIVEFRRHFWDDVTINLSTLDDLVETHFAIRQQAEVLGERERRYQQAVKTQRTLERQVSSPFFARIDFRYEGEREAEPIYIGIASFRDEREHTFLVHDWRAPISSVYYDALPGPASFRAPAGTVRGELLLKRQFVIRGGVIQAMFDAGLTIGDELLMYALSRRSDAQMHNIVATIQRQQNVVIRDDESPALLVTGAAGSGKTSAALQRAAYLLYKHRGDLDARQMLFFSPNPLFMSYISNVLPELGEDNIEQATFYDYLCARLGDEFVVEDPFDQMERLLEAGEDSRMARAVRYKASKAFADEIDRYVAGLAPKMRFHPILVEGRVIATATDVKSMFDATDPRLRLPLRVDLVKEELLHRLREFERDEALADWVQKEVDGLPDEAYRRAERMAAKRKRERPDLDEQEEARRLLGREVLRRMLRPVRRFVESLRFVDTAAMYRAWFEAAANHPPAGFEAGDWDQMCRQTLREMDEGTLWYEDATPYLYMKEQILGRAVSAPIRHVLVDEVQDYSLLQLRLIRSLFPYSRITMLGDPHQLVSPHRPGILEDDELARLFPGLTRVQFGQSYRSTRQIVLFTRGMVQGGEAIEPFDRDGTLPKLAVASSEAEQADVIARWLGEFAARGHQTKAVLTKTQAEADGLVRLLEERGVKLRRLDKRAVSLEPGVVVAPVYLAKGVEFDGVILANASRAQYHTNFERQLLYTACTRAMHELRMVSVGEPSPWILAQPQDTYERVDPAEVSSR</sequence>
<keyword evidence="4 5" id="KW-0067">ATP-binding</keyword>
<dbReference type="PANTHER" id="PTHR11070:SF17">
    <property type="entry name" value="DNA HELICASE IV"/>
    <property type="match status" value="1"/>
</dbReference>
<evidence type="ECO:0000256" key="3">
    <source>
        <dbReference type="ARBA" id="ARBA00022806"/>
    </source>
</evidence>
<feature type="binding site" evidence="5">
    <location>
        <begin position="237"/>
        <end position="244"/>
    </location>
    <ligand>
        <name>ATP</name>
        <dbReference type="ChEBI" id="CHEBI:30616"/>
    </ligand>
</feature>
<dbReference type="InterPro" id="IPR027417">
    <property type="entry name" value="P-loop_NTPase"/>
</dbReference>
<feature type="domain" description="UvrD-like helicase ATP-binding" evidence="6">
    <location>
        <begin position="216"/>
        <end position="613"/>
    </location>
</feature>
<evidence type="ECO:0000313" key="7">
    <source>
        <dbReference type="EMBL" id="SIS84257.1"/>
    </source>
</evidence>
<dbReference type="OrthoDB" id="9787585at2"/>
<dbReference type="SUPFAM" id="SSF52540">
    <property type="entry name" value="P-loop containing nucleoside triphosphate hydrolases"/>
    <property type="match status" value="1"/>
</dbReference>
<evidence type="ECO:0000256" key="5">
    <source>
        <dbReference type="PROSITE-ProRule" id="PRU00560"/>
    </source>
</evidence>
<dbReference type="Proteomes" id="UP000186156">
    <property type="component" value="Unassembled WGS sequence"/>
</dbReference>
<gene>
    <name evidence="7" type="ORF">SAMN05421799_10577</name>
</gene>
<evidence type="ECO:0000256" key="4">
    <source>
        <dbReference type="ARBA" id="ARBA00022840"/>
    </source>
</evidence>
<evidence type="ECO:0000313" key="8">
    <source>
        <dbReference type="Proteomes" id="UP000186156"/>
    </source>
</evidence>
<organism evidence="7 8">
    <name type="scientific">Alicyclobacillus vulcanalis</name>
    <dbReference type="NCBI Taxonomy" id="252246"/>
    <lineage>
        <taxon>Bacteria</taxon>
        <taxon>Bacillati</taxon>
        <taxon>Bacillota</taxon>
        <taxon>Bacilli</taxon>
        <taxon>Bacillales</taxon>
        <taxon>Alicyclobacillaceae</taxon>
        <taxon>Alicyclobacillus</taxon>
    </lineage>
</organism>
<reference evidence="8" key="1">
    <citation type="submission" date="2017-01" db="EMBL/GenBank/DDBJ databases">
        <authorList>
            <person name="Varghese N."/>
            <person name="Submissions S."/>
        </authorList>
    </citation>
    <scope>NUCLEOTIDE SEQUENCE [LARGE SCALE GENOMIC DNA]</scope>
    <source>
        <strain evidence="8">DSM 16176</strain>
    </source>
</reference>
<dbReference type="STRING" id="252246.SAMN05421799_10577"/>